<dbReference type="Proteomes" id="UP001549257">
    <property type="component" value="Unassembled WGS sequence"/>
</dbReference>
<gene>
    <name evidence="2" type="ORF">ABIE21_003443</name>
</gene>
<evidence type="ECO:0000313" key="2">
    <source>
        <dbReference type="EMBL" id="MET4583912.1"/>
    </source>
</evidence>
<evidence type="ECO:0008006" key="4">
    <source>
        <dbReference type="Google" id="ProtNLM"/>
    </source>
</evidence>
<protein>
    <recommendedName>
        <fullName evidence="4">DUF3558 domain-containing protein</fullName>
    </recommendedName>
</protein>
<keyword evidence="3" id="KW-1185">Reference proteome</keyword>
<dbReference type="EMBL" id="JBEPSJ010000005">
    <property type="protein sequence ID" value="MET4583912.1"/>
    <property type="molecule type" value="Genomic_DNA"/>
</dbReference>
<comment type="caution">
    <text evidence="2">The sequence shown here is derived from an EMBL/GenBank/DDBJ whole genome shotgun (WGS) entry which is preliminary data.</text>
</comment>
<sequence>MACQALIRAAAVSVERVRAPRIVVLGAAIAMLVTGCAAPADTGPFDSPLQSQAKLLAMLDEAQELAGGQWESRDSASPVSCALPGSDDDGVTFTGRRERPGPGMDETEIVAIADRLVEQGFEVGRAEIGPFQNVRGVMPDNEALYVLLEAGSDITTLSGQAACVPGDVNVELDRVKDELG</sequence>
<dbReference type="RefSeq" id="WP_354026077.1">
    <property type="nucleotide sequence ID" value="NZ_JBEPSJ010000005.1"/>
</dbReference>
<evidence type="ECO:0000256" key="1">
    <source>
        <dbReference type="SAM" id="MobiDB-lite"/>
    </source>
</evidence>
<name>A0ABV2QSD7_9MICO</name>
<accession>A0ABV2QSD7</accession>
<evidence type="ECO:0000313" key="3">
    <source>
        <dbReference type="Proteomes" id="UP001549257"/>
    </source>
</evidence>
<proteinExistence type="predicted"/>
<reference evidence="2 3" key="1">
    <citation type="submission" date="2024-06" db="EMBL/GenBank/DDBJ databases">
        <title>Sorghum-associated microbial communities from plants grown in Nebraska, USA.</title>
        <authorList>
            <person name="Schachtman D."/>
        </authorList>
    </citation>
    <scope>NUCLEOTIDE SEQUENCE [LARGE SCALE GENOMIC DNA]</scope>
    <source>
        <strain evidence="2 3">2857</strain>
    </source>
</reference>
<organism evidence="2 3">
    <name type="scientific">Conyzicola nivalis</name>
    <dbReference type="NCBI Taxonomy" id="1477021"/>
    <lineage>
        <taxon>Bacteria</taxon>
        <taxon>Bacillati</taxon>
        <taxon>Actinomycetota</taxon>
        <taxon>Actinomycetes</taxon>
        <taxon>Micrococcales</taxon>
        <taxon>Microbacteriaceae</taxon>
        <taxon>Conyzicola</taxon>
    </lineage>
</organism>
<feature type="region of interest" description="Disordered" evidence="1">
    <location>
        <begin position="68"/>
        <end position="104"/>
    </location>
</feature>